<evidence type="ECO:0000313" key="4">
    <source>
        <dbReference type="Proteomes" id="UP000663829"/>
    </source>
</evidence>
<proteinExistence type="predicted"/>
<gene>
    <name evidence="2" type="ORF">GPM918_LOCUS9289</name>
    <name evidence="3" type="ORF">SRO942_LOCUS9290</name>
</gene>
<reference evidence="2" key="1">
    <citation type="submission" date="2021-02" db="EMBL/GenBank/DDBJ databases">
        <authorList>
            <person name="Nowell W R."/>
        </authorList>
    </citation>
    <scope>NUCLEOTIDE SEQUENCE</scope>
</reference>
<evidence type="ECO:0000313" key="3">
    <source>
        <dbReference type="EMBL" id="CAF3694411.1"/>
    </source>
</evidence>
<dbReference type="Proteomes" id="UP000681722">
    <property type="component" value="Unassembled WGS sequence"/>
</dbReference>
<accession>A0A814AEW5</accession>
<sequence length="386" mass="43769">MKRNTRDPKQVDRSIFDGSTEKNEFKVYLEQNQILTQTKRIKIAELNFNSLRFDHQYKKYAKVKFNDNGHETKDLKTFLIELQDSIKEHSEYFYQTDLPYGTREEEGNKIRIFLKDKNILKSGGLAIHNYGNKQEEIDKLSDEILEDSGYENDKKLIQSKLSVLQGDIRSYKGGLKATLTDFIDLPDQEIVPTELNFFQGLALNKFLIIKEDKSWWDWNAFAVAMIGLAQVIAGAVLISFGAVNIGGALVAEGISDMVYETMAGLSGYTSVHNLFTLVNNTNDLVPTIDQLISTPTAEENVILPSKIIIPYNNDNPSITMSATINENNVLNEPLSLQNSLRSQKGIERYQNNNDQSTMNRIAKELDKTSQRLHEVQDIPFGKDEGG</sequence>
<dbReference type="EMBL" id="CAJOBC010001711">
    <property type="protein sequence ID" value="CAF3694411.1"/>
    <property type="molecule type" value="Genomic_DNA"/>
</dbReference>
<dbReference type="OrthoDB" id="10503749at2759"/>
<keyword evidence="1" id="KW-0472">Membrane</keyword>
<organism evidence="2 4">
    <name type="scientific">Didymodactylos carnosus</name>
    <dbReference type="NCBI Taxonomy" id="1234261"/>
    <lineage>
        <taxon>Eukaryota</taxon>
        <taxon>Metazoa</taxon>
        <taxon>Spiralia</taxon>
        <taxon>Gnathifera</taxon>
        <taxon>Rotifera</taxon>
        <taxon>Eurotatoria</taxon>
        <taxon>Bdelloidea</taxon>
        <taxon>Philodinida</taxon>
        <taxon>Philodinidae</taxon>
        <taxon>Didymodactylos</taxon>
    </lineage>
</organism>
<dbReference type="Proteomes" id="UP000663829">
    <property type="component" value="Unassembled WGS sequence"/>
</dbReference>
<evidence type="ECO:0000313" key="2">
    <source>
        <dbReference type="EMBL" id="CAF0913855.1"/>
    </source>
</evidence>
<keyword evidence="1" id="KW-1133">Transmembrane helix</keyword>
<dbReference type="EMBL" id="CAJNOQ010001711">
    <property type="protein sequence ID" value="CAF0913855.1"/>
    <property type="molecule type" value="Genomic_DNA"/>
</dbReference>
<keyword evidence="1" id="KW-0812">Transmembrane</keyword>
<dbReference type="AlphaFoldDB" id="A0A814AEW5"/>
<comment type="caution">
    <text evidence="2">The sequence shown here is derived from an EMBL/GenBank/DDBJ whole genome shotgun (WGS) entry which is preliminary data.</text>
</comment>
<keyword evidence="4" id="KW-1185">Reference proteome</keyword>
<protein>
    <submittedName>
        <fullName evidence="2">Uncharacterized protein</fullName>
    </submittedName>
</protein>
<evidence type="ECO:0000256" key="1">
    <source>
        <dbReference type="SAM" id="Phobius"/>
    </source>
</evidence>
<name>A0A814AEW5_9BILA</name>
<feature type="transmembrane region" description="Helical" evidence="1">
    <location>
        <begin position="220"/>
        <end position="243"/>
    </location>
</feature>